<proteinExistence type="inferred from homology"/>
<keyword evidence="6 8" id="KW-0406">Ion transport</keyword>
<evidence type="ECO:0000313" key="11">
    <source>
        <dbReference type="Proteomes" id="UP000288805"/>
    </source>
</evidence>
<evidence type="ECO:0000313" key="10">
    <source>
        <dbReference type="EMBL" id="RVX15017.1"/>
    </source>
</evidence>
<comment type="similarity">
    <text evidence="2 8">Belongs to the V-ATPase 116 kDa subunit family.</text>
</comment>
<feature type="transmembrane region" description="Helical" evidence="8">
    <location>
        <begin position="296"/>
        <end position="317"/>
    </location>
</feature>
<name>A0A438K1C9_VITVI</name>
<sequence length="565" mass="64635">MNTVRILLSLVANYDWELQQYDVKNAFLHGDIEKEIYMEIPLGFGVKGVTTLLVYVDDIIVTENDLKERKALRCQLTKEFEIKDLSKLKLDIAYAVGVVSQFMHSPKETYLQTIHRILHHLKSSPGKGILFKKGIELTFIAYMDVDYAGLVVNKRSTLGYCTFVGGNLVRSDGSMRLYCDDKSVINIAHNPVQHDQTKHTEKLGDIMEMTFGGRYVIMMMALFSIYTGLIYNEFFSVPFELFGPSAYECPDPSCRGASIVGLIRVRPTYPFGVDPKWHGSRSELPFLNSLKMKMSILLGVAQMNLGIILGYFNATFFGNNLNIWYQFVPQMIFLNSLFGYLSLLIIVKWCMGSQADLYHVMIYMFLSPTDDLGENQLFVGQKMLQLVLLLLALVSIPWMLFPKPFLLKKQHQERHQGRSYTLLHSIDDSPELERHHDSLGHVEFEFNEVFVHQLIHTIEFVLGAVSNTASYLRLWALSLAHSELSSVFYEKVLLLAWGFNNVVILTIGIIVFIFATVGVLLVMETLSAFLHALRLHWVEFQNKFYEGDGYKFYPFSFALLTDEDA</sequence>
<evidence type="ECO:0000256" key="2">
    <source>
        <dbReference type="ARBA" id="ARBA00009904"/>
    </source>
</evidence>
<evidence type="ECO:0000256" key="6">
    <source>
        <dbReference type="ARBA" id="ARBA00023065"/>
    </source>
</evidence>
<feature type="transmembrane region" description="Helical" evidence="8">
    <location>
        <begin position="323"/>
        <end position="347"/>
    </location>
</feature>
<feature type="domain" description="Reverse transcriptase Ty1/copia-type" evidence="9">
    <location>
        <begin position="2"/>
        <end position="47"/>
    </location>
</feature>
<dbReference type="InterPro" id="IPR002490">
    <property type="entry name" value="V-ATPase_116kDa_su"/>
</dbReference>
<feature type="transmembrane region" description="Helical" evidence="8">
    <location>
        <begin position="383"/>
        <end position="401"/>
    </location>
</feature>
<comment type="caution">
    <text evidence="10">The sequence shown here is derived from an EMBL/GenBank/DDBJ whole genome shotgun (WGS) entry which is preliminary data.</text>
</comment>
<evidence type="ECO:0000256" key="5">
    <source>
        <dbReference type="ARBA" id="ARBA00022989"/>
    </source>
</evidence>
<evidence type="ECO:0000256" key="7">
    <source>
        <dbReference type="ARBA" id="ARBA00023136"/>
    </source>
</evidence>
<keyword evidence="3 8" id="KW-0813">Transport</keyword>
<feature type="transmembrane region" description="Helical" evidence="8">
    <location>
        <begin position="212"/>
        <end position="231"/>
    </location>
</feature>
<dbReference type="Pfam" id="PF07727">
    <property type="entry name" value="RVT_2"/>
    <property type="match status" value="1"/>
</dbReference>
<protein>
    <recommendedName>
        <fullName evidence="8">V-type proton ATPase subunit a</fullName>
    </recommendedName>
</protein>
<reference evidence="10 11" key="1">
    <citation type="journal article" date="2018" name="PLoS Genet.">
        <title>Population sequencing reveals clonal diversity and ancestral inbreeding in the grapevine cultivar Chardonnay.</title>
        <authorList>
            <person name="Roach M.J."/>
            <person name="Johnson D.L."/>
            <person name="Bohlmann J."/>
            <person name="van Vuuren H.J."/>
            <person name="Jones S.J."/>
            <person name="Pretorius I.S."/>
            <person name="Schmidt S.A."/>
            <person name="Borneman A.R."/>
        </authorList>
    </citation>
    <scope>NUCLEOTIDE SEQUENCE [LARGE SCALE GENOMIC DNA]</scope>
    <source>
        <strain evidence="11">cv. Chardonnay</strain>
        <tissue evidence="10">Leaf</tissue>
    </source>
</reference>
<comment type="function">
    <text evidence="8">Essential component of the vacuolar proton pump (V-ATPase), a multimeric enzyme that catalyzes the translocation of protons across the membranes. Required for assembly and activity of the V-ATPase.</text>
</comment>
<comment type="subcellular location">
    <subcellularLocation>
        <location evidence="1">Membrane</location>
        <topology evidence="1">Multi-pass membrane protein</topology>
    </subcellularLocation>
</comment>
<evidence type="ECO:0000256" key="1">
    <source>
        <dbReference type="ARBA" id="ARBA00004141"/>
    </source>
</evidence>
<dbReference type="Proteomes" id="UP000288805">
    <property type="component" value="Unassembled WGS sequence"/>
</dbReference>
<accession>A0A438K1C9</accession>
<evidence type="ECO:0000256" key="4">
    <source>
        <dbReference type="ARBA" id="ARBA00022692"/>
    </source>
</evidence>
<dbReference type="GO" id="GO:0046961">
    <property type="term" value="F:proton-transporting ATPase activity, rotational mechanism"/>
    <property type="evidence" value="ECO:0007669"/>
    <property type="project" value="InterPro"/>
</dbReference>
<evidence type="ECO:0000259" key="9">
    <source>
        <dbReference type="Pfam" id="PF07727"/>
    </source>
</evidence>
<keyword evidence="7 8" id="KW-0472">Membrane</keyword>
<keyword evidence="8" id="KW-0375">Hydrogen ion transport</keyword>
<dbReference type="EMBL" id="QGNW01000019">
    <property type="protein sequence ID" value="RVX15017.1"/>
    <property type="molecule type" value="Genomic_DNA"/>
</dbReference>
<dbReference type="Pfam" id="PF01496">
    <property type="entry name" value="V_ATPase_I"/>
    <property type="match status" value="1"/>
</dbReference>
<dbReference type="GO" id="GO:0033179">
    <property type="term" value="C:proton-transporting V-type ATPase, V0 domain"/>
    <property type="evidence" value="ECO:0007669"/>
    <property type="project" value="InterPro"/>
</dbReference>
<organism evidence="10 11">
    <name type="scientific">Vitis vinifera</name>
    <name type="common">Grape</name>
    <dbReference type="NCBI Taxonomy" id="29760"/>
    <lineage>
        <taxon>Eukaryota</taxon>
        <taxon>Viridiplantae</taxon>
        <taxon>Streptophyta</taxon>
        <taxon>Embryophyta</taxon>
        <taxon>Tracheophyta</taxon>
        <taxon>Spermatophyta</taxon>
        <taxon>Magnoliopsida</taxon>
        <taxon>eudicotyledons</taxon>
        <taxon>Gunneridae</taxon>
        <taxon>Pentapetalae</taxon>
        <taxon>rosids</taxon>
        <taxon>Vitales</taxon>
        <taxon>Vitaceae</taxon>
        <taxon>Viteae</taxon>
        <taxon>Vitis</taxon>
    </lineage>
</organism>
<dbReference type="AlphaFoldDB" id="A0A438K1C9"/>
<feature type="transmembrane region" description="Helical" evidence="8">
    <location>
        <begin position="502"/>
        <end position="523"/>
    </location>
</feature>
<dbReference type="PANTHER" id="PTHR11629">
    <property type="entry name" value="VACUOLAR PROTON ATPASES"/>
    <property type="match status" value="1"/>
</dbReference>
<evidence type="ECO:0000256" key="8">
    <source>
        <dbReference type="RuleBase" id="RU361189"/>
    </source>
</evidence>
<keyword evidence="4 8" id="KW-0812">Transmembrane</keyword>
<dbReference type="PANTHER" id="PTHR11629:SF63">
    <property type="entry name" value="V-TYPE PROTON ATPASE SUBUNIT A"/>
    <property type="match status" value="1"/>
</dbReference>
<evidence type="ECO:0000256" key="3">
    <source>
        <dbReference type="ARBA" id="ARBA00022448"/>
    </source>
</evidence>
<keyword evidence="5 8" id="KW-1133">Transmembrane helix</keyword>
<dbReference type="InterPro" id="IPR013103">
    <property type="entry name" value="RVT_2"/>
</dbReference>
<gene>
    <name evidence="10" type="primary">VHA-a2_0</name>
    <name evidence="10" type="ORF">CK203_008039</name>
</gene>